<feature type="transmembrane region" description="Helical" evidence="1">
    <location>
        <begin position="37"/>
        <end position="59"/>
    </location>
</feature>
<sequence length="118" mass="14037">MSIAHSEFVFWRYTRVLSFAINREGFFDLSGDLLEFVIYYLVWIDMHLALFICVVMRAYRIIRFFALFRVSMAKLSVLSVFVVSSNCTRLTDTNNLFMKLLFAMSWRRLFMSGLSREE</sequence>
<protein>
    <submittedName>
        <fullName evidence="2">Uncharacterized protein</fullName>
    </submittedName>
</protein>
<evidence type="ECO:0000313" key="3">
    <source>
        <dbReference type="Proteomes" id="UP000822688"/>
    </source>
</evidence>
<evidence type="ECO:0000313" key="2">
    <source>
        <dbReference type="EMBL" id="KAG0580350.1"/>
    </source>
</evidence>
<keyword evidence="1" id="KW-0472">Membrane</keyword>
<keyword evidence="1" id="KW-0812">Transmembrane</keyword>
<keyword evidence="1" id="KW-1133">Transmembrane helix</keyword>
<reference evidence="2" key="1">
    <citation type="submission" date="2020-06" db="EMBL/GenBank/DDBJ databases">
        <title>WGS assembly of Ceratodon purpureus strain R40.</title>
        <authorList>
            <person name="Carey S.B."/>
            <person name="Jenkins J."/>
            <person name="Shu S."/>
            <person name="Lovell J.T."/>
            <person name="Sreedasyam A."/>
            <person name="Maumus F."/>
            <person name="Tiley G.P."/>
            <person name="Fernandez-Pozo N."/>
            <person name="Barry K."/>
            <person name="Chen C."/>
            <person name="Wang M."/>
            <person name="Lipzen A."/>
            <person name="Daum C."/>
            <person name="Saski C.A."/>
            <person name="Payton A.C."/>
            <person name="Mcbreen J.C."/>
            <person name="Conrad R.E."/>
            <person name="Kollar L.M."/>
            <person name="Olsson S."/>
            <person name="Huttunen S."/>
            <person name="Landis J.B."/>
            <person name="Wickett N.J."/>
            <person name="Johnson M.G."/>
            <person name="Rensing S.A."/>
            <person name="Grimwood J."/>
            <person name="Schmutz J."/>
            <person name="Mcdaniel S.F."/>
        </authorList>
    </citation>
    <scope>NUCLEOTIDE SEQUENCE</scope>
    <source>
        <strain evidence="2">R40</strain>
    </source>
</reference>
<dbReference type="AlphaFoldDB" id="A0A8T0I996"/>
<dbReference type="EMBL" id="CM026424">
    <property type="protein sequence ID" value="KAG0580350.1"/>
    <property type="molecule type" value="Genomic_DNA"/>
</dbReference>
<keyword evidence="3" id="KW-1185">Reference proteome</keyword>
<gene>
    <name evidence="2" type="ORF">KC19_4G167000</name>
</gene>
<name>A0A8T0I996_CERPU</name>
<comment type="caution">
    <text evidence="2">The sequence shown here is derived from an EMBL/GenBank/DDBJ whole genome shotgun (WGS) entry which is preliminary data.</text>
</comment>
<accession>A0A8T0I996</accession>
<evidence type="ECO:0000256" key="1">
    <source>
        <dbReference type="SAM" id="Phobius"/>
    </source>
</evidence>
<organism evidence="2 3">
    <name type="scientific">Ceratodon purpureus</name>
    <name type="common">Fire moss</name>
    <name type="synonym">Dicranum purpureum</name>
    <dbReference type="NCBI Taxonomy" id="3225"/>
    <lineage>
        <taxon>Eukaryota</taxon>
        <taxon>Viridiplantae</taxon>
        <taxon>Streptophyta</taxon>
        <taxon>Embryophyta</taxon>
        <taxon>Bryophyta</taxon>
        <taxon>Bryophytina</taxon>
        <taxon>Bryopsida</taxon>
        <taxon>Dicranidae</taxon>
        <taxon>Pseudoditrichales</taxon>
        <taxon>Ditrichaceae</taxon>
        <taxon>Ceratodon</taxon>
    </lineage>
</organism>
<dbReference type="Proteomes" id="UP000822688">
    <property type="component" value="Chromosome 4"/>
</dbReference>
<proteinExistence type="predicted"/>